<protein>
    <submittedName>
        <fullName evidence="7">DoxX</fullName>
    </submittedName>
</protein>
<dbReference type="Proteomes" id="UP000262142">
    <property type="component" value="Unassembled WGS sequence"/>
</dbReference>
<sequence>MKFLVSLIRVFVGIFFIISGLVKVVDPRGFSYKLEEYFAPDVLDLAFLIDYALPLATFFVIFEIILGFLLLMGLWRKFTLYSLLFVIVFFTFLTFYSAYFNKVTDCGCFGDALKFTPWQSFGKDIILLIGILFLFWERKYIYRWISKPYAYTFLSLGLLFSIFLAYRGIWHLPIKDFRAYAVGKNIVEGMKSAKELGLPQTKFKTQYTLRNTLNDKILKISEEEYMGDSKYWGDQSIYEFIGTEDEVIQKGYEPPIHDFVIYCNNEDQTQKILNEEKVILVITPFPLEVNEEARNAVTTWLNVAVNKKIPQIHLSTNENPTFGLPTCLVDGITLKTMIRANPGVMILEKGVIKNKFHWRDLPSQL</sequence>
<dbReference type="InterPro" id="IPR009908">
    <property type="entry name" value="Methylamine_util_MauE"/>
</dbReference>
<dbReference type="Pfam" id="PF07291">
    <property type="entry name" value="MauE"/>
    <property type="match status" value="1"/>
</dbReference>
<keyword evidence="4 5" id="KW-0472">Membrane</keyword>
<dbReference type="RefSeq" id="WP_119059752.1">
    <property type="nucleotide sequence ID" value="NZ_UNSC01000007.1"/>
</dbReference>
<dbReference type="GO" id="GO:0016020">
    <property type="term" value="C:membrane"/>
    <property type="evidence" value="ECO:0007669"/>
    <property type="project" value="UniProtKB-SubCell"/>
</dbReference>
<name>A0A383U4B4_9FLAO</name>
<keyword evidence="8" id="KW-1185">Reference proteome</keyword>
<evidence type="ECO:0000256" key="3">
    <source>
        <dbReference type="ARBA" id="ARBA00022989"/>
    </source>
</evidence>
<feature type="transmembrane region" description="Helical" evidence="5">
    <location>
        <begin position="7"/>
        <end position="25"/>
    </location>
</feature>
<keyword evidence="2 5" id="KW-0812">Transmembrane</keyword>
<accession>A0A383U4B4</accession>
<evidence type="ECO:0000256" key="2">
    <source>
        <dbReference type="ARBA" id="ARBA00022692"/>
    </source>
</evidence>
<dbReference type="NCBIfam" id="NF045576">
    <property type="entry name" value="BT_3928_fam"/>
    <property type="match status" value="1"/>
</dbReference>
<dbReference type="AlphaFoldDB" id="A0A383U4B4"/>
<comment type="subcellular location">
    <subcellularLocation>
        <location evidence="1">Membrane</location>
        <topology evidence="1">Multi-pass membrane protein</topology>
    </subcellularLocation>
</comment>
<evidence type="ECO:0000256" key="4">
    <source>
        <dbReference type="ARBA" id="ARBA00023136"/>
    </source>
</evidence>
<organism evidence="7 8">
    <name type="scientific">Candidatus Ornithobacterium hominis</name>
    <dbReference type="NCBI Taxonomy" id="2497989"/>
    <lineage>
        <taxon>Bacteria</taxon>
        <taxon>Pseudomonadati</taxon>
        <taxon>Bacteroidota</taxon>
        <taxon>Flavobacteriia</taxon>
        <taxon>Flavobacteriales</taxon>
        <taxon>Weeksellaceae</taxon>
        <taxon>Ornithobacterium</taxon>
    </lineage>
</organism>
<reference evidence="7 8" key="1">
    <citation type="submission" date="2018-09" db="EMBL/GenBank/DDBJ databases">
        <authorList>
            <consortium name="Pathogen Informatics"/>
        </authorList>
    </citation>
    <scope>NUCLEOTIDE SEQUENCE [LARGE SCALE GENOMIC DNA]</scope>
    <source>
        <strain evidence="7 8">OH-22767</strain>
    </source>
</reference>
<keyword evidence="3 5" id="KW-1133">Transmembrane helix</keyword>
<dbReference type="GO" id="GO:0030416">
    <property type="term" value="P:methylamine metabolic process"/>
    <property type="evidence" value="ECO:0007669"/>
    <property type="project" value="InterPro"/>
</dbReference>
<feature type="transmembrane region" description="Helical" evidence="5">
    <location>
        <begin position="118"/>
        <end position="136"/>
    </location>
</feature>
<proteinExistence type="predicted"/>
<gene>
    <name evidence="7" type="ORF">SAMEA104719789_01584</name>
</gene>
<evidence type="ECO:0000256" key="1">
    <source>
        <dbReference type="ARBA" id="ARBA00004141"/>
    </source>
</evidence>
<feature type="transmembrane region" description="Helical" evidence="5">
    <location>
        <begin position="45"/>
        <end position="71"/>
    </location>
</feature>
<evidence type="ECO:0000256" key="5">
    <source>
        <dbReference type="SAM" id="Phobius"/>
    </source>
</evidence>
<evidence type="ECO:0000259" key="6">
    <source>
        <dbReference type="Pfam" id="PF07291"/>
    </source>
</evidence>
<feature type="domain" description="Methylamine utilisation protein MauE" evidence="6">
    <location>
        <begin position="1"/>
        <end position="136"/>
    </location>
</feature>
<feature type="transmembrane region" description="Helical" evidence="5">
    <location>
        <begin position="78"/>
        <end position="98"/>
    </location>
</feature>
<dbReference type="EMBL" id="UNSC01000007">
    <property type="protein sequence ID" value="SZD74126.1"/>
    <property type="molecule type" value="Genomic_DNA"/>
</dbReference>
<evidence type="ECO:0000313" key="7">
    <source>
        <dbReference type="EMBL" id="SZD74126.1"/>
    </source>
</evidence>
<evidence type="ECO:0000313" key="8">
    <source>
        <dbReference type="Proteomes" id="UP000262142"/>
    </source>
</evidence>
<feature type="transmembrane region" description="Helical" evidence="5">
    <location>
        <begin position="148"/>
        <end position="170"/>
    </location>
</feature>
<dbReference type="OrthoDB" id="648842at2"/>